<evidence type="ECO:0000256" key="1">
    <source>
        <dbReference type="SAM" id="SignalP"/>
    </source>
</evidence>
<keyword evidence="1" id="KW-0732">Signal</keyword>
<accession>A0A811KX45</accession>
<dbReference type="OrthoDB" id="10401011at2759"/>
<organism evidence="2 3">
    <name type="scientific">Bursaphelenchus okinawaensis</name>
    <dbReference type="NCBI Taxonomy" id="465554"/>
    <lineage>
        <taxon>Eukaryota</taxon>
        <taxon>Metazoa</taxon>
        <taxon>Ecdysozoa</taxon>
        <taxon>Nematoda</taxon>
        <taxon>Chromadorea</taxon>
        <taxon>Rhabditida</taxon>
        <taxon>Tylenchina</taxon>
        <taxon>Tylenchomorpha</taxon>
        <taxon>Aphelenchoidea</taxon>
        <taxon>Aphelenchoididae</taxon>
        <taxon>Bursaphelenchus</taxon>
    </lineage>
</organism>
<dbReference type="AlphaFoldDB" id="A0A811KX45"/>
<feature type="signal peptide" evidence="1">
    <location>
        <begin position="1"/>
        <end position="15"/>
    </location>
</feature>
<dbReference type="EMBL" id="CAJFCW020000004">
    <property type="protein sequence ID" value="CAG9113636.1"/>
    <property type="molecule type" value="Genomic_DNA"/>
</dbReference>
<comment type="caution">
    <text evidence="2">The sequence shown here is derived from an EMBL/GenBank/DDBJ whole genome shotgun (WGS) entry which is preliminary data.</text>
</comment>
<dbReference type="EMBL" id="CAJFDH010000004">
    <property type="protein sequence ID" value="CAD5220400.1"/>
    <property type="molecule type" value="Genomic_DNA"/>
</dbReference>
<sequence length="249" mass="29164">MLLLAICLISYSTQAFQVVVDNRYQQNYYYTNLGAPKLPFPDDDTVTKKDSIKRGICLRDHDFLCNTHNKNLTCTCYQYDTKRETEFPKCDEKFNITSPSFTVLRLKTPMPSYPEYIDEIDQVFVQALSDASAIDAENIFIIRKTCNARYMYIYFGVIQDISKVNYNNIGTRDLSYITPKRFLDNHNVTYQSWVPVRSIDKVNRLPEIVCTKCDYYRKNMKISPMDEPTKHALHTVQLDEMMEKDDPTK</sequence>
<name>A0A811KX45_9BILA</name>
<evidence type="ECO:0000313" key="2">
    <source>
        <dbReference type="EMBL" id="CAD5220400.1"/>
    </source>
</evidence>
<dbReference type="Proteomes" id="UP000614601">
    <property type="component" value="Unassembled WGS sequence"/>
</dbReference>
<gene>
    <name evidence="2" type="ORF">BOKJ2_LOCUS8925</name>
</gene>
<dbReference type="Proteomes" id="UP000783686">
    <property type="component" value="Unassembled WGS sequence"/>
</dbReference>
<feature type="chain" id="PRO_5035595350" evidence="1">
    <location>
        <begin position="16"/>
        <end position="249"/>
    </location>
</feature>
<keyword evidence="3" id="KW-1185">Reference proteome</keyword>
<protein>
    <submittedName>
        <fullName evidence="2">Uncharacterized protein</fullName>
    </submittedName>
</protein>
<proteinExistence type="predicted"/>
<evidence type="ECO:0000313" key="3">
    <source>
        <dbReference type="Proteomes" id="UP000614601"/>
    </source>
</evidence>
<reference evidence="2" key="1">
    <citation type="submission" date="2020-09" db="EMBL/GenBank/DDBJ databases">
        <authorList>
            <person name="Kikuchi T."/>
        </authorList>
    </citation>
    <scope>NUCLEOTIDE SEQUENCE</scope>
    <source>
        <strain evidence="2">SH1</strain>
    </source>
</reference>